<keyword evidence="1" id="KW-1133">Transmembrane helix</keyword>
<feature type="transmembrane region" description="Helical" evidence="1">
    <location>
        <begin position="122"/>
        <end position="140"/>
    </location>
</feature>
<organism evidence="2 3">
    <name type="scientific">Streptococcus oricebi</name>
    <dbReference type="NCBI Taxonomy" id="1547447"/>
    <lineage>
        <taxon>Bacteria</taxon>
        <taxon>Bacillati</taxon>
        <taxon>Bacillota</taxon>
        <taxon>Bacilli</taxon>
        <taxon>Lactobacillales</taxon>
        <taxon>Streptococcaceae</taxon>
        <taxon>Streptococcus</taxon>
    </lineage>
</organism>
<dbReference type="InterPro" id="IPR049458">
    <property type="entry name" value="EpsG-like"/>
</dbReference>
<feature type="transmembrane region" description="Helical" evidence="1">
    <location>
        <begin position="175"/>
        <end position="198"/>
    </location>
</feature>
<evidence type="ECO:0000256" key="1">
    <source>
        <dbReference type="SAM" id="Phobius"/>
    </source>
</evidence>
<evidence type="ECO:0000313" key="3">
    <source>
        <dbReference type="Proteomes" id="UP001519296"/>
    </source>
</evidence>
<feature type="transmembrane region" description="Helical" evidence="1">
    <location>
        <begin position="312"/>
        <end position="330"/>
    </location>
</feature>
<feature type="transmembrane region" description="Helical" evidence="1">
    <location>
        <begin position="283"/>
        <end position="306"/>
    </location>
</feature>
<sequence length="379" mass="43433">MIPLIIFSSLICLYYFLFARIHNDRLLVYPINLGILNTLFLSASAVILMTANRIGYDAVSFTRFFYFSRDHHANLFDYTYEILSNIIIAVTKFFPLMTYPVFHALVLVLTGLIFIRPLLKTYAVSLASVLSLYILSGVYASDGMQFKNFISVSILLYACYQLFKGGKSKLLAYYAWLLLAVLFHFSFAIYAFLPLILWKRLQKVSNLFPIIGSLLYLSLMLGIDGFKALIVLFAQVPFLAKLSIYASQTAGIRSIVPVGIYCLLLLLLEYYRRSNHFLTEDKQSLLVSTIYIWRLLGILLPALYFANAPYRLFRNVYLIVFLVATNIVLASPIHTLTRIKNALFLLVVIFLIYMYPILLGQNIDIYSPVLDNGVFFWLE</sequence>
<name>A0ABS5B5I3_9STRE</name>
<feature type="transmembrane region" description="Helical" evidence="1">
    <location>
        <begin position="342"/>
        <end position="359"/>
    </location>
</feature>
<dbReference type="EMBL" id="PRDG01000005">
    <property type="protein sequence ID" value="MBP2623961.1"/>
    <property type="molecule type" value="Genomic_DNA"/>
</dbReference>
<protein>
    <recommendedName>
        <fullName evidence="4">EpsG family protein</fullName>
    </recommendedName>
</protein>
<accession>A0ABS5B5I3</accession>
<keyword evidence="1" id="KW-0472">Membrane</keyword>
<dbReference type="RefSeq" id="WP_275946381.1">
    <property type="nucleotide sequence ID" value="NZ_PRDG01000005.1"/>
</dbReference>
<feature type="transmembrane region" description="Helical" evidence="1">
    <location>
        <begin position="29"/>
        <end position="51"/>
    </location>
</feature>
<keyword evidence="1" id="KW-0812">Transmembrane</keyword>
<feature type="transmembrane region" description="Helical" evidence="1">
    <location>
        <begin position="252"/>
        <end position="271"/>
    </location>
</feature>
<reference evidence="2 3" key="1">
    <citation type="submission" date="2018-02" db="EMBL/GenBank/DDBJ databases">
        <title>Draft genome sequence of Streptococcus oricebi CCUG 70868T type strain.</title>
        <authorList>
            <person name="Mendez V."/>
            <person name="Salva-Serra F."/>
            <person name="Jaen-Luchoro D."/>
            <person name="Gonzales-Siles L."/>
            <person name="Karlsson R."/>
            <person name="Engstrom-Jakobsson H."/>
            <person name="Busquets A."/>
            <person name="Gomila M."/>
            <person name="Pineiro-Iglesias B."/>
            <person name="Bennasar-Figueras A."/>
            <person name="Seeger M."/>
            <person name="Moore E."/>
        </authorList>
    </citation>
    <scope>NUCLEOTIDE SEQUENCE [LARGE SCALE GENOMIC DNA]</scope>
    <source>
        <strain evidence="2 3">CCUG 70868</strain>
    </source>
</reference>
<evidence type="ECO:0000313" key="2">
    <source>
        <dbReference type="EMBL" id="MBP2623961.1"/>
    </source>
</evidence>
<comment type="caution">
    <text evidence="2">The sequence shown here is derived from an EMBL/GenBank/DDBJ whole genome shotgun (WGS) entry which is preliminary data.</text>
</comment>
<evidence type="ECO:0008006" key="4">
    <source>
        <dbReference type="Google" id="ProtNLM"/>
    </source>
</evidence>
<feature type="transmembrane region" description="Helical" evidence="1">
    <location>
        <begin position="96"/>
        <end position="115"/>
    </location>
</feature>
<dbReference type="Pfam" id="PF14897">
    <property type="entry name" value="EpsG"/>
    <property type="match status" value="1"/>
</dbReference>
<proteinExistence type="predicted"/>
<dbReference type="Proteomes" id="UP001519296">
    <property type="component" value="Unassembled WGS sequence"/>
</dbReference>
<keyword evidence="3" id="KW-1185">Reference proteome</keyword>
<gene>
    <name evidence="2" type="ORF">C4K46_08425</name>
</gene>